<accession>A0A0A9FKF3</accession>
<reference evidence="1" key="1">
    <citation type="submission" date="2014-09" db="EMBL/GenBank/DDBJ databases">
        <authorList>
            <person name="Magalhaes I.L.F."/>
            <person name="Oliveira U."/>
            <person name="Santos F.R."/>
            <person name="Vidigal T.H.D.A."/>
            <person name="Brescovit A.D."/>
            <person name="Santos A.J."/>
        </authorList>
    </citation>
    <scope>NUCLEOTIDE SEQUENCE</scope>
    <source>
        <tissue evidence="1">Shoot tissue taken approximately 20 cm above the soil surface</tissue>
    </source>
</reference>
<proteinExistence type="predicted"/>
<organism evidence="1">
    <name type="scientific">Arundo donax</name>
    <name type="common">Giant reed</name>
    <name type="synonym">Donax arundinaceus</name>
    <dbReference type="NCBI Taxonomy" id="35708"/>
    <lineage>
        <taxon>Eukaryota</taxon>
        <taxon>Viridiplantae</taxon>
        <taxon>Streptophyta</taxon>
        <taxon>Embryophyta</taxon>
        <taxon>Tracheophyta</taxon>
        <taxon>Spermatophyta</taxon>
        <taxon>Magnoliopsida</taxon>
        <taxon>Liliopsida</taxon>
        <taxon>Poales</taxon>
        <taxon>Poaceae</taxon>
        <taxon>PACMAD clade</taxon>
        <taxon>Arundinoideae</taxon>
        <taxon>Arundineae</taxon>
        <taxon>Arundo</taxon>
    </lineage>
</organism>
<evidence type="ECO:0000313" key="1">
    <source>
        <dbReference type="EMBL" id="JAE12822.1"/>
    </source>
</evidence>
<dbReference type="AlphaFoldDB" id="A0A0A9FKF3"/>
<sequence>MTNVNPVKVSWRKEKKHCYGHVFCRQAKGDQEKMCGKFF</sequence>
<protein>
    <submittedName>
        <fullName evidence="1">Uncharacterized protein</fullName>
    </submittedName>
</protein>
<reference evidence="1" key="2">
    <citation type="journal article" date="2015" name="Data Brief">
        <title>Shoot transcriptome of the giant reed, Arundo donax.</title>
        <authorList>
            <person name="Barrero R.A."/>
            <person name="Guerrero F.D."/>
            <person name="Moolhuijzen P."/>
            <person name="Goolsby J.A."/>
            <person name="Tidwell J."/>
            <person name="Bellgard S.E."/>
            <person name="Bellgard M.I."/>
        </authorList>
    </citation>
    <scope>NUCLEOTIDE SEQUENCE</scope>
    <source>
        <tissue evidence="1">Shoot tissue taken approximately 20 cm above the soil surface</tissue>
    </source>
</reference>
<name>A0A0A9FKF3_ARUDO</name>
<dbReference type="EMBL" id="GBRH01185074">
    <property type="protein sequence ID" value="JAE12822.1"/>
    <property type="molecule type" value="Transcribed_RNA"/>
</dbReference>